<dbReference type="GO" id="GO:0016301">
    <property type="term" value="F:kinase activity"/>
    <property type="evidence" value="ECO:0007669"/>
    <property type="project" value="UniProtKB-KW"/>
</dbReference>
<keyword evidence="2" id="KW-0418">Kinase</keyword>
<gene>
    <name evidence="2" type="ORF">G3I66_31425</name>
</gene>
<accession>A0A6G3TMG5</accession>
<reference evidence="2 3" key="1">
    <citation type="submission" date="2020-01" db="EMBL/GenBank/DDBJ databases">
        <title>Insect and environment-associated Actinomycetes.</title>
        <authorList>
            <person name="Currrie C."/>
            <person name="Chevrette M."/>
            <person name="Carlson C."/>
            <person name="Stubbendieck R."/>
            <person name="Wendt-Pienkowski E."/>
        </authorList>
    </citation>
    <scope>NUCLEOTIDE SEQUENCE [LARGE SCALE GENOMIC DNA]</scope>
    <source>
        <strain evidence="2 3">SID7739</strain>
    </source>
</reference>
<keyword evidence="2" id="KW-0808">Transferase</keyword>
<dbReference type="EMBL" id="JAAGMQ010000929">
    <property type="protein sequence ID" value="NEC37655.1"/>
    <property type="molecule type" value="Genomic_DNA"/>
</dbReference>
<sequence>MTVPVASVRETAVRTLRAARAATGQLVGGLGTAFQALGVLVLLAVAAVTAPAGLGLLLAPG</sequence>
<dbReference type="Proteomes" id="UP000475666">
    <property type="component" value="Unassembled WGS sequence"/>
</dbReference>
<evidence type="ECO:0000313" key="3">
    <source>
        <dbReference type="Proteomes" id="UP000475666"/>
    </source>
</evidence>
<name>A0A6G3TMG5_9ACTN</name>
<proteinExistence type="predicted"/>
<keyword evidence="1" id="KW-0812">Transmembrane</keyword>
<feature type="transmembrane region" description="Helical" evidence="1">
    <location>
        <begin position="36"/>
        <end position="59"/>
    </location>
</feature>
<keyword evidence="1" id="KW-1133">Transmembrane helix</keyword>
<keyword evidence="1" id="KW-0472">Membrane</keyword>
<organism evidence="2 3">
    <name type="scientific">Streptomyces rubrogriseus</name>
    <dbReference type="NCBI Taxonomy" id="194673"/>
    <lineage>
        <taxon>Bacteria</taxon>
        <taxon>Bacillati</taxon>
        <taxon>Actinomycetota</taxon>
        <taxon>Actinomycetes</taxon>
        <taxon>Kitasatosporales</taxon>
        <taxon>Streptomycetaceae</taxon>
        <taxon>Streptomyces</taxon>
        <taxon>Streptomyces violaceoruber group</taxon>
    </lineage>
</organism>
<evidence type="ECO:0000256" key="1">
    <source>
        <dbReference type="SAM" id="Phobius"/>
    </source>
</evidence>
<evidence type="ECO:0000313" key="2">
    <source>
        <dbReference type="EMBL" id="NEC37655.1"/>
    </source>
</evidence>
<dbReference type="AlphaFoldDB" id="A0A6G3TMG5"/>
<protein>
    <submittedName>
        <fullName evidence="2">Sensor histidine kinase</fullName>
    </submittedName>
</protein>
<feature type="non-terminal residue" evidence="2">
    <location>
        <position position="61"/>
    </location>
</feature>
<comment type="caution">
    <text evidence="2">The sequence shown here is derived from an EMBL/GenBank/DDBJ whole genome shotgun (WGS) entry which is preliminary data.</text>
</comment>